<evidence type="ECO:0000313" key="2">
    <source>
        <dbReference type="Proteomes" id="UP000762676"/>
    </source>
</evidence>
<reference evidence="1 2" key="1">
    <citation type="journal article" date="2021" name="Elife">
        <title>Chloroplast acquisition without the gene transfer in kleptoplastic sea slugs, Plakobranchus ocellatus.</title>
        <authorList>
            <person name="Maeda T."/>
            <person name="Takahashi S."/>
            <person name="Yoshida T."/>
            <person name="Shimamura S."/>
            <person name="Takaki Y."/>
            <person name="Nagai Y."/>
            <person name="Toyoda A."/>
            <person name="Suzuki Y."/>
            <person name="Arimoto A."/>
            <person name="Ishii H."/>
            <person name="Satoh N."/>
            <person name="Nishiyama T."/>
            <person name="Hasebe M."/>
            <person name="Maruyama T."/>
            <person name="Minagawa J."/>
            <person name="Obokata J."/>
            <person name="Shigenobu S."/>
        </authorList>
    </citation>
    <scope>NUCLEOTIDE SEQUENCE [LARGE SCALE GENOMIC DNA]</scope>
</reference>
<protein>
    <submittedName>
        <fullName evidence="1">Uncharacterized protein</fullName>
    </submittedName>
</protein>
<evidence type="ECO:0000313" key="1">
    <source>
        <dbReference type="EMBL" id="GFR86233.1"/>
    </source>
</evidence>
<dbReference type="AlphaFoldDB" id="A0AAV4GL27"/>
<dbReference type="Proteomes" id="UP000762676">
    <property type="component" value="Unassembled WGS sequence"/>
</dbReference>
<proteinExistence type="predicted"/>
<accession>A0AAV4GL27</accession>
<dbReference type="EMBL" id="BMAT01012115">
    <property type="protein sequence ID" value="GFR86233.1"/>
    <property type="molecule type" value="Genomic_DNA"/>
</dbReference>
<comment type="caution">
    <text evidence="1">The sequence shown here is derived from an EMBL/GenBank/DDBJ whole genome shotgun (WGS) entry which is preliminary data.</text>
</comment>
<sequence length="134" mass="14454">MSCPSPNSCFMKVKAWLYASLTAGGLKLTGRICKTTGLPRGAACRHFCSTHSCCSVPSTVKSNPTSPTAATRGFSTNLRNWPSSFSSPSPSLTFTDYSSSPALPFVPLQTRWSRPRCWQHRTQGPPPPYLTGPG</sequence>
<organism evidence="1 2">
    <name type="scientific">Elysia marginata</name>
    <dbReference type="NCBI Taxonomy" id="1093978"/>
    <lineage>
        <taxon>Eukaryota</taxon>
        <taxon>Metazoa</taxon>
        <taxon>Spiralia</taxon>
        <taxon>Lophotrochozoa</taxon>
        <taxon>Mollusca</taxon>
        <taxon>Gastropoda</taxon>
        <taxon>Heterobranchia</taxon>
        <taxon>Euthyneura</taxon>
        <taxon>Panpulmonata</taxon>
        <taxon>Sacoglossa</taxon>
        <taxon>Placobranchoidea</taxon>
        <taxon>Plakobranchidae</taxon>
        <taxon>Elysia</taxon>
    </lineage>
</organism>
<gene>
    <name evidence="1" type="ORF">ElyMa_006047500</name>
</gene>
<keyword evidence="2" id="KW-1185">Reference proteome</keyword>
<name>A0AAV4GL27_9GAST</name>